<feature type="region of interest" description="Disordered" evidence="1">
    <location>
        <begin position="858"/>
        <end position="881"/>
    </location>
</feature>
<dbReference type="OrthoDB" id="3783465at2759"/>
<name>A0A6A6ZV91_9PLEO</name>
<dbReference type="SUPFAM" id="SSF101690">
    <property type="entry name" value="PAZ domain"/>
    <property type="match status" value="1"/>
</dbReference>
<evidence type="ECO:0000313" key="4">
    <source>
        <dbReference type="Proteomes" id="UP000799424"/>
    </source>
</evidence>
<proteinExistence type="predicted"/>
<dbReference type="SUPFAM" id="SSF53098">
    <property type="entry name" value="Ribonuclease H-like"/>
    <property type="match status" value="1"/>
</dbReference>
<accession>A0A6A6ZV91</accession>
<feature type="region of interest" description="Disordered" evidence="1">
    <location>
        <begin position="1"/>
        <end position="25"/>
    </location>
</feature>
<dbReference type="InterPro" id="IPR036397">
    <property type="entry name" value="RNaseH_sf"/>
</dbReference>
<evidence type="ECO:0000313" key="3">
    <source>
        <dbReference type="EMBL" id="KAF2824509.1"/>
    </source>
</evidence>
<evidence type="ECO:0000259" key="2">
    <source>
        <dbReference type="SMART" id="SM00950"/>
    </source>
</evidence>
<feature type="domain" description="Piwi" evidence="2">
    <location>
        <begin position="552"/>
        <end position="819"/>
    </location>
</feature>
<dbReference type="Proteomes" id="UP000799424">
    <property type="component" value="Unassembled WGS sequence"/>
</dbReference>
<dbReference type="EMBL" id="MU006230">
    <property type="protein sequence ID" value="KAF2824509.1"/>
    <property type="molecule type" value="Genomic_DNA"/>
</dbReference>
<dbReference type="GO" id="GO:0003676">
    <property type="term" value="F:nucleic acid binding"/>
    <property type="evidence" value="ECO:0007669"/>
    <property type="project" value="InterPro"/>
</dbReference>
<dbReference type="SMART" id="SM00950">
    <property type="entry name" value="Piwi"/>
    <property type="match status" value="1"/>
</dbReference>
<organism evidence="3 4">
    <name type="scientific">Ophiobolus disseminans</name>
    <dbReference type="NCBI Taxonomy" id="1469910"/>
    <lineage>
        <taxon>Eukaryota</taxon>
        <taxon>Fungi</taxon>
        <taxon>Dikarya</taxon>
        <taxon>Ascomycota</taxon>
        <taxon>Pezizomycotina</taxon>
        <taxon>Dothideomycetes</taxon>
        <taxon>Pleosporomycetidae</taxon>
        <taxon>Pleosporales</taxon>
        <taxon>Pleosporineae</taxon>
        <taxon>Phaeosphaeriaceae</taxon>
        <taxon>Ophiobolus</taxon>
    </lineage>
</organism>
<reference evidence="3" key="1">
    <citation type="journal article" date="2020" name="Stud. Mycol.">
        <title>101 Dothideomycetes genomes: a test case for predicting lifestyles and emergence of pathogens.</title>
        <authorList>
            <person name="Haridas S."/>
            <person name="Albert R."/>
            <person name="Binder M."/>
            <person name="Bloem J."/>
            <person name="Labutti K."/>
            <person name="Salamov A."/>
            <person name="Andreopoulos B."/>
            <person name="Baker S."/>
            <person name="Barry K."/>
            <person name="Bills G."/>
            <person name="Bluhm B."/>
            <person name="Cannon C."/>
            <person name="Castanera R."/>
            <person name="Culley D."/>
            <person name="Daum C."/>
            <person name="Ezra D."/>
            <person name="Gonzalez J."/>
            <person name="Henrissat B."/>
            <person name="Kuo A."/>
            <person name="Liang C."/>
            <person name="Lipzen A."/>
            <person name="Lutzoni F."/>
            <person name="Magnuson J."/>
            <person name="Mondo S."/>
            <person name="Nolan M."/>
            <person name="Ohm R."/>
            <person name="Pangilinan J."/>
            <person name="Park H.-J."/>
            <person name="Ramirez L."/>
            <person name="Alfaro M."/>
            <person name="Sun H."/>
            <person name="Tritt A."/>
            <person name="Yoshinaga Y."/>
            <person name="Zwiers L.-H."/>
            <person name="Turgeon B."/>
            <person name="Goodwin S."/>
            <person name="Spatafora J."/>
            <person name="Crous P."/>
            <person name="Grigoriev I."/>
        </authorList>
    </citation>
    <scope>NUCLEOTIDE SEQUENCE</scope>
    <source>
        <strain evidence="3">CBS 113818</strain>
    </source>
</reference>
<dbReference type="Gene3D" id="3.30.420.10">
    <property type="entry name" value="Ribonuclease H-like superfamily/Ribonuclease H"/>
    <property type="match status" value="1"/>
</dbReference>
<feature type="compositionally biased region" description="Polar residues" evidence="1">
    <location>
        <begin position="1"/>
        <end position="18"/>
    </location>
</feature>
<sequence>MTDSGSSNADSGHTSARGTSRHRHAAVVDIETPALGMKAIKMDKPHSKTAIWRFFQQVKELPLLCVVVFEMRTTSSGVQKPTINREHRQLAADKWLQTHMSYYQGRITVDVGRLLGVVRMIFCVADEAEETTLRLRFQNTTDTRPVEIVSQRGPRKIRWTITGHEDPKDADYENRLNAILPPLDINNIFDPLLPGCNKKPDAIQPQDYKYHVRYQVSVNVSSRQINVGADVVPCMPSKPLIDVVYNIIGQTGVESPDETLLSGWLPKIKRRLIGATVRCGYIPKTGTTASANILTVDEIGEGRCFQIRDIQMPQHPNIDLVTLNNSTVAVYDYFQQNVLPSSKSLNRYLPLVQVDRKSWISLELLYVDSHQFLRRYGHLNNVMHDKTQLSLMHEGYPEIFNWSTSLMNNLISHGPKDARGNPQSSFKISGPAELRLSARLLADEKTGIDRAFRATTPLHKSTKQVIPRNSRISIIYVQTLIDMDVDDVLVRKVRHALASHASVSDIKCVKPRLDRTKVRIDGIVPDCDLAFAIVDDSRQTKDHTNQTVSRLHELVDCIKGFLLACAKRSYLTRRFNRPLEPNLRYLPRSIRAKINYKLGRTNYDTDLAHLVSGTGLMIAGGHTAHRTSATEYCGSVFVDRRNQRRCLPSIPWLKSRKVNNGMIGIKKMMIERFEKCNARPEKLLFCNDSMKFDDKSSSFEYDLRQVKAEYKKVFGRQHDKISITYVVVNKHTAIKIVPTENAGKGMVPLFNYTVNDERTAKYRYYVVKNEPYWSEEDLQTLTRHINASSQISTTDEPRSKCLPLSFASKLCRRTYDYYVLDAPMPAMQRHKRITREVKDKEWTREYTIVSDVRKDLGIVDTRGEPDPDNEGETLPRMRLLP</sequence>
<dbReference type="AlphaFoldDB" id="A0A6A6ZV91"/>
<protein>
    <recommendedName>
        <fullName evidence="2">Piwi domain-containing protein</fullName>
    </recommendedName>
</protein>
<evidence type="ECO:0000256" key="1">
    <source>
        <dbReference type="SAM" id="MobiDB-lite"/>
    </source>
</evidence>
<dbReference type="InterPro" id="IPR012337">
    <property type="entry name" value="RNaseH-like_sf"/>
</dbReference>
<dbReference type="InterPro" id="IPR036085">
    <property type="entry name" value="PAZ_dom_sf"/>
</dbReference>
<keyword evidence="4" id="KW-1185">Reference proteome</keyword>
<gene>
    <name evidence="3" type="ORF">CC86DRAFT_408585</name>
</gene>
<dbReference type="InterPro" id="IPR003165">
    <property type="entry name" value="Piwi"/>
</dbReference>